<evidence type="ECO:0000313" key="1">
    <source>
        <dbReference type="EMBL" id="KGM52480.1"/>
    </source>
</evidence>
<sequence>MDDKSGYAVFFFPQALEALGEAIKPYLQQGPAGEHMVCRNIDTGGAMFKMDLDGRTATGEAISLELMVPGSMVRMVVSARIEESFGFGPRIAVSSLVPAVAGKTRAPVPAATPEAGKGAG</sequence>
<dbReference type="EMBL" id="AVPS01000003">
    <property type="protein sequence ID" value="KGM52480.1"/>
    <property type="molecule type" value="Genomic_DNA"/>
</dbReference>
<dbReference type="AlphaFoldDB" id="A0A0A0EQI0"/>
<dbReference type="RefSeq" id="WP_036192720.1">
    <property type="nucleotide sequence ID" value="NZ_AVPS01000003.1"/>
</dbReference>
<organism evidence="1 2">
    <name type="scientific">Lysobacter concretionis Ko07 = DSM 16239</name>
    <dbReference type="NCBI Taxonomy" id="1122185"/>
    <lineage>
        <taxon>Bacteria</taxon>
        <taxon>Pseudomonadati</taxon>
        <taxon>Pseudomonadota</taxon>
        <taxon>Gammaproteobacteria</taxon>
        <taxon>Lysobacterales</taxon>
        <taxon>Lysobacteraceae</taxon>
        <taxon>Novilysobacter</taxon>
    </lineage>
</organism>
<evidence type="ECO:0000313" key="2">
    <source>
        <dbReference type="Proteomes" id="UP000030017"/>
    </source>
</evidence>
<name>A0A0A0EQI0_9GAMM</name>
<dbReference type="eggNOG" id="ENOG50314IV">
    <property type="taxonomic scope" value="Bacteria"/>
</dbReference>
<dbReference type="STRING" id="1122185.N792_05270"/>
<comment type="caution">
    <text evidence="1">The sequence shown here is derived from an EMBL/GenBank/DDBJ whole genome shotgun (WGS) entry which is preliminary data.</text>
</comment>
<gene>
    <name evidence="1" type="ORF">N792_05270</name>
</gene>
<reference evidence="1 2" key="1">
    <citation type="submission" date="2013-08" db="EMBL/GenBank/DDBJ databases">
        <title>Genome sequencing of Lysobacter.</title>
        <authorList>
            <person name="Zhang S."/>
            <person name="Wang G."/>
        </authorList>
    </citation>
    <scope>NUCLEOTIDE SEQUENCE [LARGE SCALE GENOMIC DNA]</scope>
    <source>
        <strain evidence="1 2">Ko07</strain>
    </source>
</reference>
<keyword evidence="2" id="KW-1185">Reference proteome</keyword>
<dbReference type="Proteomes" id="UP000030017">
    <property type="component" value="Unassembled WGS sequence"/>
</dbReference>
<accession>A0A0A0EQI0</accession>
<protein>
    <submittedName>
        <fullName evidence="1">Uncharacterized protein</fullName>
    </submittedName>
</protein>
<dbReference type="OrthoDB" id="5956546at2"/>
<proteinExistence type="predicted"/>